<dbReference type="STRING" id="709881.SAMN04489832_0272"/>
<dbReference type="EMBL" id="FSQT01000001">
    <property type="protein sequence ID" value="SIM49744.1"/>
    <property type="molecule type" value="Genomic_DNA"/>
</dbReference>
<proteinExistence type="predicted"/>
<evidence type="ECO:0000313" key="3">
    <source>
        <dbReference type="Proteomes" id="UP000185124"/>
    </source>
</evidence>
<dbReference type="PANTHER" id="PTHR35908:SF1">
    <property type="entry name" value="CONSERVED PROTEIN"/>
    <property type="match status" value="1"/>
</dbReference>
<sequence length="132" mass="14737">MSDSIRLASVTLDCPDTKLMATFYAEITGGTITNLDDHWATVICRTGRMDFQRVVGYTPPIWPDPTSSIQLHLEFYVEDRAVAELRVLKAGASKYEFQPNSEQCYVYADPAGHPFCLTTWVDMRPQTSGPAA</sequence>
<dbReference type="AlphaFoldDB" id="A0A1N5TN86"/>
<accession>A0A1N5TN86</accession>
<reference evidence="3" key="1">
    <citation type="submission" date="2016-12" db="EMBL/GenBank/DDBJ databases">
        <authorList>
            <person name="Varghese N."/>
            <person name="Submissions S."/>
        </authorList>
    </citation>
    <scope>NUCLEOTIDE SEQUENCE [LARGE SCALE GENOMIC DNA]</scope>
    <source>
        <strain evidence="3">DSM 45599</strain>
    </source>
</reference>
<protein>
    <recommendedName>
        <fullName evidence="1">Glyoxalase-like domain-containing protein</fullName>
    </recommendedName>
</protein>
<evidence type="ECO:0000313" key="2">
    <source>
        <dbReference type="EMBL" id="SIM49744.1"/>
    </source>
</evidence>
<dbReference type="OrthoDB" id="4211373at2"/>
<dbReference type="CDD" id="cd06587">
    <property type="entry name" value="VOC"/>
    <property type="match status" value="1"/>
</dbReference>
<feature type="domain" description="Glyoxalase-like" evidence="1">
    <location>
        <begin position="9"/>
        <end position="118"/>
    </location>
</feature>
<dbReference type="Proteomes" id="UP000185124">
    <property type="component" value="Unassembled WGS sequence"/>
</dbReference>
<evidence type="ECO:0000259" key="1">
    <source>
        <dbReference type="Pfam" id="PF18029"/>
    </source>
</evidence>
<gene>
    <name evidence="2" type="ORF">SAMN04489832_0272</name>
</gene>
<dbReference type="InterPro" id="IPR041581">
    <property type="entry name" value="Glyoxalase_6"/>
</dbReference>
<dbReference type="PANTHER" id="PTHR35908">
    <property type="entry name" value="HYPOTHETICAL FUSION PROTEIN"/>
    <property type="match status" value="1"/>
</dbReference>
<organism evidence="2 3">
    <name type="scientific">Micromonospora cremea</name>
    <dbReference type="NCBI Taxonomy" id="709881"/>
    <lineage>
        <taxon>Bacteria</taxon>
        <taxon>Bacillati</taxon>
        <taxon>Actinomycetota</taxon>
        <taxon>Actinomycetes</taxon>
        <taxon>Micromonosporales</taxon>
        <taxon>Micromonosporaceae</taxon>
        <taxon>Micromonospora</taxon>
    </lineage>
</organism>
<dbReference type="InterPro" id="IPR029068">
    <property type="entry name" value="Glyas_Bleomycin-R_OHBP_Dase"/>
</dbReference>
<dbReference type="RefSeq" id="WP_074308066.1">
    <property type="nucleotide sequence ID" value="NZ_FSQT01000001.1"/>
</dbReference>
<dbReference type="Pfam" id="PF18029">
    <property type="entry name" value="Glyoxalase_6"/>
    <property type="match status" value="1"/>
</dbReference>
<keyword evidence="3" id="KW-1185">Reference proteome</keyword>
<name>A0A1N5TN86_9ACTN</name>
<dbReference type="SUPFAM" id="SSF54593">
    <property type="entry name" value="Glyoxalase/Bleomycin resistance protein/Dihydroxybiphenyl dioxygenase"/>
    <property type="match status" value="1"/>
</dbReference>
<dbReference type="Gene3D" id="3.10.180.10">
    <property type="entry name" value="2,3-Dihydroxybiphenyl 1,2-Dioxygenase, domain 1"/>
    <property type="match status" value="1"/>
</dbReference>